<proteinExistence type="predicted"/>
<evidence type="ECO:0008006" key="3">
    <source>
        <dbReference type="Google" id="ProtNLM"/>
    </source>
</evidence>
<organism evidence="1 2">
    <name type="scientific">Paenibacillus odorifer</name>
    <dbReference type="NCBI Taxonomy" id="189426"/>
    <lineage>
        <taxon>Bacteria</taxon>
        <taxon>Bacillati</taxon>
        <taxon>Bacillota</taxon>
        <taxon>Bacilli</taxon>
        <taxon>Bacillales</taxon>
        <taxon>Paenibacillaceae</taxon>
        <taxon>Paenibacillus</taxon>
    </lineage>
</organism>
<evidence type="ECO:0000313" key="2">
    <source>
        <dbReference type="Proteomes" id="UP000187158"/>
    </source>
</evidence>
<sequence>MKLIDSNKLLAWIGDQQQRYLKTVLERLIEEGTLENKPGDIYQAKITTIKNKKGIPTVIEMDGRIYTLQPSYEHKEVKKNAKR</sequence>
<gene>
    <name evidence="1" type="ORF">BSO21_10295</name>
</gene>
<comment type="caution">
    <text evidence="1">The sequence shown here is derived from an EMBL/GenBank/DDBJ whole genome shotgun (WGS) entry which is preliminary data.</text>
</comment>
<name>A0ABX3GQJ1_9BACL</name>
<dbReference type="EMBL" id="MPVP01000047">
    <property type="protein sequence ID" value="OMD34802.1"/>
    <property type="molecule type" value="Genomic_DNA"/>
</dbReference>
<dbReference type="Proteomes" id="UP000187158">
    <property type="component" value="Unassembled WGS sequence"/>
</dbReference>
<dbReference type="RefSeq" id="WP_076218590.1">
    <property type="nucleotide sequence ID" value="NZ_MPVP01000047.1"/>
</dbReference>
<evidence type="ECO:0000313" key="1">
    <source>
        <dbReference type="EMBL" id="OMD34802.1"/>
    </source>
</evidence>
<accession>A0ABX3GQJ1</accession>
<reference evidence="1 2" key="1">
    <citation type="submission" date="2016-11" db="EMBL/GenBank/DDBJ databases">
        <title>Paenibacillus species isolates.</title>
        <authorList>
            <person name="Beno S.M."/>
        </authorList>
    </citation>
    <scope>NUCLEOTIDE SEQUENCE [LARGE SCALE GENOMIC DNA]</scope>
    <source>
        <strain evidence="1 2">FSL H7-0433</strain>
    </source>
</reference>
<protein>
    <recommendedName>
        <fullName evidence="3">DUF2642 domain-containing protein</fullName>
    </recommendedName>
</protein>
<keyword evidence="2" id="KW-1185">Reference proteome</keyword>